<gene>
    <name evidence="1" type="ORF">IE53DRAFT_192818</name>
</gene>
<organism evidence="1 2">
    <name type="scientific">Violaceomyces palustris</name>
    <dbReference type="NCBI Taxonomy" id="1673888"/>
    <lineage>
        <taxon>Eukaryota</taxon>
        <taxon>Fungi</taxon>
        <taxon>Dikarya</taxon>
        <taxon>Basidiomycota</taxon>
        <taxon>Ustilaginomycotina</taxon>
        <taxon>Ustilaginomycetes</taxon>
        <taxon>Violaceomycetales</taxon>
        <taxon>Violaceomycetaceae</taxon>
        <taxon>Violaceomyces</taxon>
    </lineage>
</organism>
<sequence>MNRVPSLQKKKKKKTCRVRGFSWSPPPLPFQRSSPSPIGTPSVSLRGSSNRWRHRSSRCPNQHRRLSPSPPPSSGSWGVLLQRRRQSCSDLHPGSTDRASREARF</sequence>
<accession>A0ACD0NRY9</accession>
<dbReference type="EMBL" id="KZ820190">
    <property type="protein sequence ID" value="PWN48510.1"/>
    <property type="molecule type" value="Genomic_DNA"/>
</dbReference>
<proteinExistence type="predicted"/>
<protein>
    <submittedName>
        <fullName evidence="1">Uncharacterized protein</fullName>
    </submittedName>
</protein>
<evidence type="ECO:0000313" key="1">
    <source>
        <dbReference type="EMBL" id="PWN48510.1"/>
    </source>
</evidence>
<dbReference type="Proteomes" id="UP000245626">
    <property type="component" value="Unassembled WGS sequence"/>
</dbReference>
<reference evidence="1 2" key="1">
    <citation type="journal article" date="2018" name="Mol. Biol. Evol.">
        <title>Broad Genomic Sampling Reveals a Smut Pathogenic Ancestry of the Fungal Clade Ustilaginomycotina.</title>
        <authorList>
            <person name="Kijpornyongpan T."/>
            <person name="Mondo S.J."/>
            <person name="Barry K."/>
            <person name="Sandor L."/>
            <person name="Lee J."/>
            <person name="Lipzen A."/>
            <person name="Pangilinan J."/>
            <person name="LaButti K."/>
            <person name="Hainaut M."/>
            <person name="Henrissat B."/>
            <person name="Grigoriev I.V."/>
            <person name="Spatafora J.W."/>
            <person name="Aime M.C."/>
        </authorList>
    </citation>
    <scope>NUCLEOTIDE SEQUENCE [LARGE SCALE GENOMIC DNA]</scope>
    <source>
        <strain evidence="1 2">SA 807</strain>
    </source>
</reference>
<keyword evidence="2" id="KW-1185">Reference proteome</keyword>
<name>A0ACD0NRY9_9BASI</name>
<evidence type="ECO:0000313" key="2">
    <source>
        <dbReference type="Proteomes" id="UP000245626"/>
    </source>
</evidence>